<keyword evidence="1" id="KW-0812">Transmembrane</keyword>
<dbReference type="EMBL" id="HBGO01033184">
    <property type="protein sequence ID" value="CAD9357854.1"/>
    <property type="molecule type" value="Transcribed_RNA"/>
</dbReference>
<gene>
    <name evidence="2" type="ORF">OSIN01602_LOCUS19142</name>
</gene>
<evidence type="ECO:0000256" key="1">
    <source>
        <dbReference type="SAM" id="Phobius"/>
    </source>
</evidence>
<proteinExistence type="predicted"/>
<keyword evidence="1" id="KW-1133">Transmembrane helix</keyword>
<reference evidence="2" key="1">
    <citation type="submission" date="2021-01" db="EMBL/GenBank/DDBJ databases">
        <authorList>
            <person name="Corre E."/>
            <person name="Pelletier E."/>
            <person name="Niang G."/>
            <person name="Scheremetjew M."/>
            <person name="Finn R."/>
            <person name="Kale V."/>
            <person name="Holt S."/>
            <person name="Cochrane G."/>
            <person name="Meng A."/>
            <person name="Brown T."/>
            <person name="Cohen L."/>
        </authorList>
    </citation>
    <scope>NUCLEOTIDE SEQUENCE</scope>
    <source>
        <strain evidence="2">Grunow 1884</strain>
    </source>
</reference>
<feature type="transmembrane region" description="Helical" evidence="1">
    <location>
        <begin position="213"/>
        <end position="232"/>
    </location>
</feature>
<organism evidence="2">
    <name type="scientific">Trieres chinensis</name>
    <name type="common">Marine centric diatom</name>
    <name type="synonym">Odontella sinensis</name>
    <dbReference type="NCBI Taxonomy" id="1514140"/>
    <lineage>
        <taxon>Eukaryota</taxon>
        <taxon>Sar</taxon>
        <taxon>Stramenopiles</taxon>
        <taxon>Ochrophyta</taxon>
        <taxon>Bacillariophyta</taxon>
        <taxon>Mediophyceae</taxon>
        <taxon>Biddulphiophycidae</taxon>
        <taxon>Eupodiscales</taxon>
        <taxon>Parodontellaceae</taxon>
        <taxon>Trieres</taxon>
    </lineage>
</organism>
<accession>A0A7S2A4J5</accession>
<evidence type="ECO:0000313" key="2">
    <source>
        <dbReference type="EMBL" id="CAD9357854.1"/>
    </source>
</evidence>
<feature type="transmembrane region" description="Helical" evidence="1">
    <location>
        <begin position="244"/>
        <end position="266"/>
    </location>
</feature>
<feature type="transmembrane region" description="Helical" evidence="1">
    <location>
        <begin position="44"/>
        <end position="65"/>
    </location>
</feature>
<feature type="transmembrane region" description="Helical" evidence="1">
    <location>
        <begin position="281"/>
        <end position="303"/>
    </location>
</feature>
<feature type="transmembrane region" description="Helical" evidence="1">
    <location>
        <begin position="155"/>
        <end position="173"/>
    </location>
</feature>
<name>A0A7S2A4J5_TRICV</name>
<protein>
    <submittedName>
        <fullName evidence="2">Uncharacterized protein</fullName>
    </submittedName>
</protein>
<feature type="transmembrane region" description="Helical" evidence="1">
    <location>
        <begin position="395"/>
        <end position="419"/>
    </location>
</feature>
<feature type="transmembrane region" description="Helical" evidence="1">
    <location>
        <begin position="12"/>
        <end position="32"/>
    </location>
</feature>
<keyword evidence="1" id="KW-0472">Membrane</keyword>
<dbReference type="AlphaFoldDB" id="A0A7S2A4J5"/>
<feature type="transmembrane region" description="Helical" evidence="1">
    <location>
        <begin position="439"/>
        <end position="461"/>
    </location>
</feature>
<sequence length="560" mass="61480">MGLYETINMGGGLSYIGMWPTIVFVPVMWQMMFLETAEKMTDEVVRSISALFLLLTSVAFGYFFASYIGSVEAIDCTVLQRAFIVGPCILTSLIVGQDPFGDGHLCAVMCCVDFIGGIAQGFSAPGGWTGIIERFWAMWSKTPDSPKKKALRVESYVGFAFGFMCVVHAVVMPPQAHLSVMRALVGCIVPYVSLWHAAHEIGEAGERAMTCGLVGRVVVAALCLGCSEYYGYQALPMRMQIAALLIGAVSSGAAAFVAAASGIYLYYEMTGHIFGVEDGPITWLIFWGVVTWATSEGWVFLFYDSYDEKQKKRVLNTNWQDRILGLFEFAAGAVLAKAGALEPGTVGEAVVYLLPPVTIWFTLETKMLNHMQVGTPFHPTWWVDGDLPKFSPTDYVNVTFGVATALITIILTTYAFYAVTSVVSFSAFSFSEPSIWKFAAAHGITFVFHSGIWMIVASSGVPEVGAQKMFQLFPPPLPPFVRANPHDCIPVHKIDLFIGNSLLFIGGFILSDDLLSDVQEYYFKVFVFLLWGVVTLMKLKVHYDGWGYVDPVSAGKVKKN</sequence>